<proteinExistence type="predicted"/>
<evidence type="ECO:0000259" key="2">
    <source>
        <dbReference type="PROSITE" id="PS51898"/>
    </source>
</evidence>
<dbReference type="CDD" id="cd00796">
    <property type="entry name" value="INT_Rci_Hp1_C"/>
    <property type="match status" value="1"/>
</dbReference>
<feature type="domain" description="Tyr recombinase" evidence="2">
    <location>
        <begin position="156"/>
        <end position="340"/>
    </location>
</feature>
<dbReference type="PANTHER" id="PTHR30349:SF88">
    <property type="entry name" value="BLL1584 PROTEIN"/>
    <property type="match status" value="1"/>
</dbReference>
<accession>A0ABS6WMH6</accession>
<name>A0ABS6WMH6_9HYPH</name>
<keyword evidence="1" id="KW-0229">DNA integration</keyword>
<comment type="caution">
    <text evidence="3">The sequence shown here is derived from an EMBL/GenBank/DDBJ whole genome shotgun (WGS) entry which is preliminary data.</text>
</comment>
<protein>
    <submittedName>
        <fullName evidence="3">Site-specific integrase</fullName>
    </submittedName>
</protein>
<dbReference type="EMBL" id="JAHWQX010000002">
    <property type="protein sequence ID" value="MBW3096858.1"/>
    <property type="molecule type" value="Genomic_DNA"/>
</dbReference>
<dbReference type="PROSITE" id="PS51898">
    <property type="entry name" value="TYR_RECOMBINASE"/>
    <property type="match status" value="1"/>
</dbReference>
<sequence>MSNPRKPPRLWQRPGREQLYIKDGGKRIATGCAPGDPQAEIILAEYIARKYEAPRGGRAHQVTIADVLLVYTSERVDSLSRPGEARAMIIRLNEFMGDKPVSEIKGRLCRAYAKHRISASGARRDLETLRAALRYYHREYGLDVLPVVTLPDKSLPRERWLTRKEVAALIRAARRQDKCEHMVRLILIGLYTGTRLTAMLNLQWMANTEGGWIDLDAGILYRKATGERVAHNKRKTPVRIPPRLMRFLKSWKASDKGLRHVIHFRGAPIAKPHKAFRTVRRSAGLGEDVTPHILRHTRGTWLAQKGVPAGEAAASLGLTVAEYERTYLHNDPAYQEGAANAF</sequence>
<dbReference type="RefSeq" id="WP_219200826.1">
    <property type="nucleotide sequence ID" value="NZ_JAHWQX010000002.1"/>
</dbReference>
<dbReference type="Proteomes" id="UP001430804">
    <property type="component" value="Unassembled WGS sequence"/>
</dbReference>
<evidence type="ECO:0000313" key="3">
    <source>
        <dbReference type="EMBL" id="MBW3096858.1"/>
    </source>
</evidence>
<dbReference type="InterPro" id="IPR050090">
    <property type="entry name" value="Tyrosine_recombinase_XerCD"/>
</dbReference>
<dbReference type="InterPro" id="IPR002104">
    <property type="entry name" value="Integrase_catalytic"/>
</dbReference>
<evidence type="ECO:0000256" key="1">
    <source>
        <dbReference type="ARBA" id="ARBA00022908"/>
    </source>
</evidence>
<gene>
    <name evidence="3" type="ORF">KY465_06160</name>
</gene>
<reference evidence="3" key="1">
    <citation type="submission" date="2021-07" db="EMBL/GenBank/DDBJ databases">
        <title>Pseudohoeflea marina sp. nov. a polyhydroxyalcanoate-producing bacterium.</title>
        <authorList>
            <person name="Zheng W."/>
            <person name="Yu S."/>
            <person name="Huang Y."/>
        </authorList>
    </citation>
    <scope>NUCLEOTIDE SEQUENCE</scope>
    <source>
        <strain evidence="3">DP4N28-3</strain>
    </source>
</reference>
<keyword evidence="4" id="KW-1185">Reference proteome</keyword>
<organism evidence="3 4">
    <name type="scientific">Pseudohoeflea coraliihabitans</name>
    <dbReference type="NCBI Taxonomy" id="2860393"/>
    <lineage>
        <taxon>Bacteria</taxon>
        <taxon>Pseudomonadati</taxon>
        <taxon>Pseudomonadota</taxon>
        <taxon>Alphaproteobacteria</taxon>
        <taxon>Hyphomicrobiales</taxon>
        <taxon>Rhizobiaceae</taxon>
        <taxon>Pseudohoeflea</taxon>
    </lineage>
</organism>
<dbReference type="PANTHER" id="PTHR30349">
    <property type="entry name" value="PHAGE INTEGRASE-RELATED"/>
    <property type="match status" value="1"/>
</dbReference>
<evidence type="ECO:0000313" key="4">
    <source>
        <dbReference type="Proteomes" id="UP001430804"/>
    </source>
</evidence>
<dbReference type="Pfam" id="PF00589">
    <property type="entry name" value="Phage_integrase"/>
    <property type="match status" value="1"/>
</dbReference>